<evidence type="ECO:0000256" key="1">
    <source>
        <dbReference type="ARBA" id="ARBA00006432"/>
    </source>
</evidence>
<dbReference type="SUPFAM" id="SSF54637">
    <property type="entry name" value="Thioesterase/thiol ester dehydrase-isomerase"/>
    <property type="match status" value="1"/>
</dbReference>
<evidence type="ECO:0000256" key="2">
    <source>
        <dbReference type="ARBA" id="ARBA00022598"/>
    </source>
</evidence>
<gene>
    <name evidence="6" type="ORF">ACFPM7_06575</name>
</gene>
<dbReference type="CDD" id="cd04433">
    <property type="entry name" value="AFD_class_I"/>
    <property type="match status" value="1"/>
</dbReference>
<dbReference type="InterPro" id="IPR029069">
    <property type="entry name" value="HotDog_dom_sf"/>
</dbReference>
<dbReference type="PANTHER" id="PTHR43201">
    <property type="entry name" value="ACYL-COA SYNTHETASE"/>
    <property type="match status" value="1"/>
</dbReference>
<dbReference type="PANTHER" id="PTHR43201:SF5">
    <property type="entry name" value="MEDIUM-CHAIN ACYL-COA LIGASE ACSF2, MITOCHONDRIAL"/>
    <property type="match status" value="1"/>
</dbReference>
<evidence type="ECO:0000259" key="4">
    <source>
        <dbReference type="Pfam" id="PF00501"/>
    </source>
</evidence>
<feature type="domain" description="AMP-dependent synthetase/ligase" evidence="4">
    <location>
        <begin position="52"/>
        <end position="400"/>
    </location>
</feature>
<evidence type="ECO:0000313" key="7">
    <source>
        <dbReference type="Proteomes" id="UP001596157"/>
    </source>
</evidence>
<name>A0ABW0ELC8_9PSEU</name>
<dbReference type="Pfam" id="PF00501">
    <property type="entry name" value="AMP-binding"/>
    <property type="match status" value="1"/>
</dbReference>
<comment type="caution">
    <text evidence="6">The sequence shown here is derived from an EMBL/GenBank/DDBJ whole genome shotgun (WGS) entry which is preliminary data.</text>
</comment>
<sequence length="702" mass="74393">MALSSVTMVNARTRDSLAERADFGGGNAWQTALLTSPAPDAPLLVADQPLIDADGRERAEFSIRQLVALADAWSAWYRERGVRPRDRVAVWLDDTFEDQVHLTALAQLGAIAVLINGRLPVESAVSLIRRTSPVGIYTDERHRELLARHHDLGVGWTTTRADIGALTGSLAERDRYRHADTDPVAICHTSGTTGNPKPVVWAHRQSVAGVQYRMANYPEPPDALMLSAAPHSHSGAIAFTFYVLLAGVPLVAISDITGPGLARGIATHRPTAVLSFNQTLVEMLDAGADPADFDSVAVWISIGDSAHDAHNRALVKLGGATVDGERVPGSIVDDGLGSSELGWAALRHVVSADSPPKPRHLGTVVPIAEVAVLRPDGTRADTDEVGLLGVRSPSLAHGYWNDSDTTYRSQLSGYFLSGDLVYRDAEEHYYQVDRAVDAIRTARGDGYSILMEELVLLHLPEIADCAMVAGRHDGEIVAVGVVRPREDASGDPADLLPRVNKVLAEAGQPELSVLEIARAESDIPLGATGKILKRVLREKYADLATYLPGRLAEVTATTLPVAAETPAAGEDTAWITEASARTLAGRLGITLLSMSAEKVVGTMPVAGNEQLQGMLHGGASAALAESLGSLGAALHAGRGRLAVGVDINATHHRSVRDGVVTGTATALMLGRASASYEVVITDEAGDRVCTARITCAVQPKSR</sequence>
<dbReference type="Gene3D" id="3.40.50.12780">
    <property type="entry name" value="N-terminal domain of ligase-like"/>
    <property type="match status" value="1"/>
</dbReference>
<dbReference type="Gene3D" id="3.30.300.30">
    <property type="match status" value="1"/>
</dbReference>
<evidence type="ECO:0000259" key="5">
    <source>
        <dbReference type="Pfam" id="PF03061"/>
    </source>
</evidence>
<dbReference type="InterPro" id="IPR006683">
    <property type="entry name" value="Thioestr_dom"/>
</dbReference>
<dbReference type="PROSITE" id="PS00455">
    <property type="entry name" value="AMP_BINDING"/>
    <property type="match status" value="1"/>
</dbReference>
<dbReference type="CDD" id="cd03443">
    <property type="entry name" value="PaaI_thioesterase"/>
    <property type="match status" value="1"/>
</dbReference>
<dbReference type="Proteomes" id="UP001596157">
    <property type="component" value="Unassembled WGS sequence"/>
</dbReference>
<dbReference type="NCBIfam" id="TIGR00369">
    <property type="entry name" value="unchar_dom_1"/>
    <property type="match status" value="1"/>
</dbReference>
<feature type="domain" description="Thioesterase" evidence="5">
    <location>
        <begin position="612"/>
        <end position="689"/>
    </location>
</feature>
<keyword evidence="2" id="KW-0436">Ligase</keyword>
<comment type="similarity">
    <text evidence="1">Belongs to the ATP-dependent AMP-binding enzyme family.</text>
</comment>
<dbReference type="InterPro" id="IPR020845">
    <property type="entry name" value="AMP-binding_CS"/>
</dbReference>
<dbReference type="InterPro" id="IPR042099">
    <property type="entry name" value="ANL_N_sf"/>
</dbReference>
<proteinExistence type="inferred from homology"/>
<keyword evidence="7" id="KW-1185">Reference proteome</keyword>
<dbReference type="InterPro" id="IPR000873">
    <property type="entry name" value="AMP-dep_synth/lig_dom"/>
</dbReference>
<reference evidence="7" key="1">
    <citation type="journal article" date="2019" name="Int. J. Syst. Evol. Microbiol.">
        <title>The Global Catalogue of Microorganisms (GCM) 10K type strain sequencing project: providing services to taxonomists for standard genome sequencing and annotation.</title>
        <authorList>
            <consortium name="The Broad Institute Genomics Platform"/>
            <consortium name="The Broad Institute Genome Sequencing Center for Infectious Disease"/>
            <person name="Wu L."/>
            <person name="Ma J."/>
        </authorList>
    </citation>
    <scope>NUCLEOTIDE SEQUENCE [LARGE SCALE GENOMIC DNA]</scope>
    <source>
        <strain evidence="7">CCUG 59778</strain>
    </source>
</reference>
<dbReference type="EMBL" id="JBHSKF010000002">
    <property type="protein sequence ID" value="MFC5286710.1"/>
    <property type="molecule type" value="Genomic_DNA"/>
</dbReference>
<protein>
    <submittedName>
        <fullName evidence="6">AMP-binding protein</fullName>
    </submittedName>
</protein>
<dbReference type="InterPro" id="IPR003736">
    <property type="entry name" value="PAAI_dom"/>
</dbReference>
<dbReference type="Pfam" id="PF03061">
    <property type="entry name" value="4HBT"/>
    <property type="match status" value="1"/>
</dbReference>
<evidence type="ECO:0000256" key="3">
    <source>
        <dbReference type="ARBA" id="ARBA00022801"/>
    </source>
</evidence>
<evidence type="ECO:0000313" key="6">
    <source>
        <dbReference type="EMBL" id="MFC5286710.1"/>
    </source>
</evidence>
<accession>A0ABW0ELC8</accession>
<keyword evidence="3" id="KW-0378">Hydrolase</keyword>
<dbReference type="Gene3D" id="3.10.129.10">
    <property type="entry name" value="Hotdog Thioesterase"/>
    <property type="match status" value="1"/>
</dbReference>
<dbReference type="SUPFAM" id="SSF56801">
    <property type="entry name" value="Acetyl-CoA synthetase-like"/>
    <property type="match status" value="1"/>
</dbReference>
<organism evidence="6 7">
    <name type="scientific">Actinokineospora guangxiensis</name>
    <dbReference type="NCBI Taxonomy" id="1490288"/>
    <lineage>
        <taxon>Bacteria</taxon>
        <taxon>Bacillati</taxon>
        <taxon>Actinomycetota</taxon>
        <taxon>Actinomycetes</taxon>
        <taxon>Pseudonocardiales</taxon>
        <taxon>Pseudonocardiaceae</taxon>
        <taxon>Actinokineospora</taxon>
    </lineage>
</organism>
<dbReference type="InterPro" id="IPR045851">
    <property type="entry name" value="AMP-bd_C_sf"/>
</dbReference>
<dbReference type="RefSeq" id="WP_378244892.1">
    <property type="nucleotide sequence ID" value="NZ_JBHSKF010000002.1"/>
</dbReference>